<proteinExistence type="predicted"/>
<dbReference type="STRING" id="419940.SAMN05421824_2125"/>
<organism evidence="2 3">
    <name type="scientific">Hyunsoonleella jejuensis</name>
    <dbReference type="NCBI Taxonomy" id="419940"/>
    <lineage>
        <taxon>Bacteria</taxon>
        <taxon>Pseudomonadati</taxon>
        <taxon>Bacteroidota</taxon>
        <taxon>Flavobacteriia</taxon>
        <taxon>Flavobacteriales</taxon>
        <taxon>Flavobacteriaceae</taxon>
    </lineage>
</organism>
<protein>
    <submittedName>
        <fullName evidence="2">Uncharacterized protein</fullName>
    </submittedName>
</protein>
<dbReference type="RefSeq" id="WP_092579349.1">
    <property type="nucleotide sequence ID" value="NZ_FOFN01000003.1"/>
</dbReference>
<dbReference type="Proteomes" id="UP000198999">
    <property type="component" value="Unassembled WGS sequence"/>
</dbReference>
<keyword evidence="3" id="KW-1185">Reference proteome</keyword>
<dbReference type="AlphaFoldDB" id="A0A1H9IB38"/>
<keyword evidence="1" id="KW-0175">Coiled coil</keyword>
<reference evidence="2 3" key="1">
    <citation type="submission" date="2016-10" db="EMBL/GenBank/DDBJ databases">
        <authorList>
            <person name="de Groot N.N."/>
        </authorList>
    </citation>
    <scope>NUCLEOTIDE SEQUENCE [LARGE SCALE GENOMIC DNA]</scope>
    <source>
        <strain evidence="2 3">DSM 21035</strain>
    </source>
</reference>
<accession>A0A1H9IB38</accession>
<dbReference type="OrthoDB" id="1274006at2"/>
<sequence length="290" mass="33053">MKTKLFTSIVAFFVVASIFAQTNLNNYKYIIVPNKFDFLKEDNQYRMNELAQFLFDKYGFTALMEGSEYPEDLTLNRCLALRSNVLKESGMFKTRLKVTLKDCNDRIVFTSNTGESREKEFKVAYNEAIRDAFATFQTLNYEYEPNRNLISFQSSVATEKVKTETKEEIEKLRQEIETLKNAKETPKGEGKVAEVSITPQGKVVPKEQVLQSAAAKNSASSNVLYAQAIPNGFQLVDSSPKVVYRIKNTGLNNVFIVEGKSAIIYKNGAHWILELHTENEKSLEELNIKF</sequence>
<gene>
    <name evidence="2" type="ORF">SAMN05421824_2125</name>
</gene>
<evidence type="ECO:0000256" key="1">
    <source>
        <dbReference type="SAM" id="Coils"/>
    </source>
</evidence>
<evidence type="ECO:0000313" key="2">
    <source>
        <dbReference type="EMBL" id="SEQ71941.1"/>
    </source>
</evidence>
<dbReference type="EMBL" id="FOFN01000003">
    <property type="protein sequence ID" value="SEQ71941.1"/>
    <property type="molecule type" value="Genomic_DNA"/>
</dbReference>
<evidence type="ECO:0000313" key="3">
    <source>
        <dbReference type="Proteomes" id="UP000198999"/>
    </source>
</evidence>
<name>A0A1H9IB38_9FLAO</name>
<feature type="coiled-coil region" evidence="1">
    <location>
        <begin position="155"/>
        <end position="189"/>
    </location>
</feature>